<gene>
    <name evidence="1" type="ORF">SAMN04489765_1728</name>
</gene>
<protein>
    <submittedName>
        <fullName evidence="1">Uncharacterized protein</fullName>
    </submittedName>
</protein>
<evidence type="ECO:0000313" key="2">
    <source>
        <dbReference type="Proteomes" id="UP000183053"/>
    </source>
</evidence>
<dbReference type="STRING" id="47312.SAMN04489765_1728"/>
<dbReference type="AlphaFoldDB" id="A0A1H1DHB6"/>
<reference evidence="2" key="1">
    <citation type="submission" date="2016-10" db="EMBL/GenBank/DDBJ databases">
        <authorList>
            <person name="Varghese N."/>
            <person name="Submissions S."/>
        </authorList>
    </citation>
    <scope>NUCLEOTIDE SEQUENCE [LARGE SCALE GENOMIC DNA]</scope>
    <source>
        <strain evidence="2">DSM 44142</strain>
    </source>
</reference>
<proteinExistence type="predicted"/>
<dbReference type="Proteomes" id="UP000183053">
    <property type="component" value="Unassembled WGS sequence"/>
</dbReference>
<accession>A0A1H1DHB6</accession>
<name>A0A1H1DHB6_9ACTN</name>
<evidence type="ECO:0000313" key="1">
    <source>
        <dbReference type="EMBL" id="SDQ75827.1"/>
    </source>
</evidence>
<organism evidence="1 2">
    <name type="scientific">Tsukamurella pulmonis</name>
    <dbReference type="NCBI Taxonomy" id="47312"/>
    <lineage>
        <taxon>Bacteria</taxon>
        <taxon>Bacillati</taxon>
        <taxon>Actinomycetota</taxon>
        <taxon>Actinomycetes</taxon>
        <taxon>Mycobacteriales</taxon>
        <taxon>Tsukamurellaceae</taxon>
        <taxon>Tsukamurella</taxon>
    </lineage>
</organism>
<keyword evidence="2" id="KW-1185">Reference proteome</keyword>
<dbReference type="EMBL" id="FNLF01000002">
    <property type="protein sequence ID" value="SDQ75827.1"/>
    <property type="molecule type" value="Genomic_DNA"/>
</dbReference>
<sequence length="50" mass="5414">MITVLVVTALVAVIAWLTHDADGLDYGARDIHRAMAERDRRTGPLGTVVP</sequence>